<dbReference type="AlphaFoldDB" id="A0A7Y7WP22"/>
<evidence type="ECO:0000313" key="1">
    <source>
        <dbReference type="EMBL" id="NWB84742.1"/>
    </source>
</evidence>
<proteinExistence type="predicted"/>
<accession>A0A7Y7WP22</accession>
<dbReference type="RefSeq" id="WP_177099576.1">
    <property type="nucleotide sequence ID" value="NZ_JACAQA010000004.1"/>
</dbReference>
<evidence type="ECO:0000313" key="2">
    <source>
        <dbReference type="Proteomes" id="UP000522864"/>
    </source>
</evidence>
<comment type="caution">
    <text evidence="1">The sequence shown here is derived from an EMBL/GenBank/DDBJ whole genome shotgun (WGS) entry which is preliminary data.</text>
</comment>
<reference evidence="1 2" key="1">
    <citation type="submission" date="2020-04" db="EMBL/GenBank/DDBJ databases">
        <title>Molecular characterization of pseudomonads from Agaricus bisporus reveal novel blotch 2 pathogens in Western Europe.</title>
        <authorList>
            <person name="Taparia T."/>
            <person name="Krijger M."/>
            <person name="Haynes E."/>
            <person name="Elpinstone J.G."/>
            <person name="Noble R."/>
            <person name="Van Der Wolf J."/>
        </authorList>
    </citation>
    <scope>NUCLEOTIDE SEQUENCE [LARGE SCALE GENOMIC DNA]</scope>
    <source>
        <strain evidence="1 2">G9001</strain>
    </source>
</reference>
<name>A0A7Y7WP22_9PSED</name>
<dbReference type="Proteomes" id="UP000522864">
    <property type="component" value="Unassembled WGS sequence"/>
</dbReference>
<sequence length="92" mass="10018">MVGITGLRTRAQLPPISFLDSHAPLVDLHACVSERIGALGNILSLFSCCSLNDSDPRDIASIANISRILLQDVNDVFAVIQRRGLMAERRVC</sequence>
<protein>
    <submittedName>
        <fullName evidence="1">Fructose-bisphosphate aldolase</fullName>
    </submittedName>
</protein>
<dbReference type="EMBL" id="JACAQA010000004">
    <property type="protein sequence ID" value="NWB84742.1"/>
    <property type="molecule type" value="Genomic_DNA"/>
</dbReference>
<gene>
    <name evidence="1" type="ORF">HX830_07605</name>
</gene>
<organism evidence="1 2">
    <name type="scientific">Pseudomonas gingeri</name>
    <dbReference type="NCBI Taxonomy" id="117681"/>
    <lineage>
        <taxon>Bacteria</taxon>
        <taxon>Pseudomonadati</taxon>
        <taxon>Pseudomonadota</taxon>
        <taxon>Gammaproteobacteria</taxon>
        <taxon>Pseudomonadales</taxon>
        <taxon>Pseudomonadaceae</taxon>
        <taxon>Pseudomonas</taxon>
    </lineage>
</organism>